<name>A0A2C8FDM6_9BACT</name>
<dbReference type="InterPro" id="IPR056209">
    <property type="entry name" value="SU10_adaptor"/>
</dbReference>
<dbReference type="KEGG" id="pprf:DPRO_3724"/>
<dbReference type="RefSeq" id="WP_097013338.1">
    <property type="nucleotide sequence ID" value="NZ_LT907975.1"/>
</dbReference>
<reference evidence="2" key="1">
    <citation type="submission" date="2017-09" db="EMBL/GenBank/DDBJ databases">
        <authorList>
            <person name="Regsiter A."/>
            <person name="William W."/>
        </authorList>
    </citation>
    <scope>NUCLEOTIDE SEQUENCE [LARGE SCALE GENOMIC DNA]</scope>
    <source>
        <strain evidence="2">500-1</strain>
    </source>
</reference>
<sequence>MTFVSNLIDRTRLKLNDAAKSRWEDADMVAMAQEAVERVELVLAKFDIEFAKERATLTTVADQDYLPLPADFLTDNGLYRPATSTELIKCNSDNWERIISAGELSHWIIRGTNAYFKGTPRSAEDLYLYYYTKNDTGSWTATTMSTDETPWGGKCDSIMAWYMSILASNVDGANWSADQTLMRDLENRVFETYGTLGTVADDSVGWL</sequence>
<dbReference type="AlphaFoldDB" id="A0A2C8FDM6"/>
<dbReference type="EMBL" id="LT907975">
    <property type="protein sequence ID" value="SOB60640.1"/>
    <property type="molecule type" value="Genomic_DNA"/>
</dbReference>
<accession>A0A2C8FDM6</accession>
<keyword evidence="2" id="KW-1185">Reference proteome</keyword>
<evidence type="ECO:0000313" key="2">
    <source>
        <dbReference type="Proteomes" id="UP000219215"/>
    </source>
</evidence>
<dbReference type="Pfam" id="PF24175">
    <property type="entry name" value="SU10_adaptor"/>
    <property type="match status" value="1"/>
</dbReference>
<gene>
    <name evidence="1" type="ORF">DPRO_3724</name>
</gene>
<protein>
    <submittedName>
        <fullName evidence="1">Uncharacterized protein</fullName>
    </submittedName>
</protein>
<evidence type="ECO:0000313" key="1">
    <source>
        <dbReference type="EMBL" id="SOB60640.1"/>
    </source>
</evidence>
<proteinExistence type="predicted"/>
<organism evidence="1 2">
    <name type="scientific">Pseudodesulfovibrio profundus</name>
    <dbReference type="NCBI Taxonomy" id="57320"/>
    <lineage>
        <taxon>Bacteria</taxon>
        <taxon>Pseudomonadati</taxon>
        <taxon>Thermodesulfobacteriota</taxon>
        <taxon>Desulfovibrionia</taxon>
        <taxon>Desulfovibrionales</taxon>
        <taxon>Desulfovibrionaceae</taxon>
    </lineage>
</organism>
<dbReference type="Proteomes" id="UP000219215">
    <property type="component" value="Chromosome DPRO"/>
</dbReference>